<proteinExistence type="predicted"/>
<sequence>MMQRPPSPMIASARRNRSIHARNIPCPFPGCRQKFRATSGLTQHIQHKHKDHGQSVEIHSSSSESTNPSAVPQSGNDDPSEIRESDSWQDSFRFIPDPEGLESENEDPPMSRDSQQDSGRPCDQSGAFLEPGSPPVTHKTRGSNDWTPFQSAVEFETADFLFRRNQMPQDQIDDLMKLWGATLRKYHDLPPFINHVDMLKKIDSSVLGDVAWKSFDVTYQGERPAHNTPEWMDSDYTVWYRDPYEVVTRLLDNPDFAGEFDYAVYQDFDQDQGRRYKDFMSGDWAWKQCVTGHGSNCDADGATFVPIILGSDKTTVSVATGQNEYYPLYMSIGNIHNNVRRAHRDGVVLIGFLAIAKTDRQYANDNKFRKFRRQLFHSSLSTILQPLPNGMTVPEIMRYPDGHFRCTIFGLGPYIADYPEQALLACIVNNWCPKCTAHPSDLDTPASPRSREQSDDIAENYELGDAWEIYGLVADIVPFTNDFPRADIHELLAPDILHQIIKGSFKDHLVTWVETYLVKAHGQAKANTILADIDRRISAVPPFPGLRRFPQGRGFKQWTGDDSKALMKVYLPAIAGHVPEKMVKAISAFLDFCYLCRRNVHNEKTLQELEDALCRFHEYRVIFQELGVREGFSLHRQHALSHYKSLICLFGAPNGLCSSITESKHIKAVKEPWRRSNHFEAIMQMMVTNQRLDKLSAMRVNFIARGMLADSAPALLNPSRDADDDDDDGEVDGPSVLAYVNLARKPDLGKHIQYQQLPKLVLNFLNDVMNLRTSGSPVTLDDLEGIQSLSTFHSAVSVYYAPSDPCGAGGMHKERIRASPSWRKGHPRYDCAFVQSDTGLEGFAGLQAVRIRLFFSFKFRGVTYPCALVNWFSPVMDFPDPETGMWIVTPVLDNRRRPIVSVIHLNCVVRGAHLIGVTGKKNLPVGFHFSDSLDAFQSFYVNKYADHHAFEIAY</sequence>
<name>S7QL52_GLOTA</name>
<evidence type="ECO:0000313" key="4">
    <source>
        <dbReference type="Proteomes" id="UP000030669"/>
    </source>
</evidence>
<feature type="domain" description="C2H2-type" evidence="2">
    <location>
        <begin position="26"/>
        <end position="49"/>
    </location>
</feature>
<evidence type="ECO:0000313" key="3">
    <source>
        <dbReference type="EMBL" id="EPQ59998.1"/>
    </source>
</evidence>
<accession>S7QL52</accession>
<protein>
    <recommendedName>
        <fullName evidence="2">C2H2-type domain-containing protein</fullName>
    </recommendedName>
</protein>
<dbReference type="KEGG" id="gtr:GLOTRDRAFT_101899"/>
<dbReference type="InterPro" id="IPR013087">
    <property type="entry name" value="Znf_C2H2_type"/>
</dbReference>
<dbReference type="eggNOG" id="ENOG502SM5A">
    <property type="taxonomic scope" value="Eukaryota"/>
</dbReference>
<dbReference type="HOGENOM" id="CLU_006344_1_0_1"/>
<dbReference type="PROSITE" id="PS00028">
    <property type="entry name" value="ZINC_FINGER_C2H2_1"/>
    <property type="match status" value="1"/>
</dbReference>
<dbReference type="GeneID" id="19298464"/>
<feature type="region of interest" description="Disordered" evidence="1">
    <location>
        <begin position="1"/>
        <end position="25"/>
    </location>
</feature>
<dbReference type="OrthoDB" id="3199698at2759"/>
<gene>
    <name evidence="3" type="ORF">GLOTRDRAFT_101899</name>
</gene>
<feature type="region of interest" description="Disordered" evidence="1">
    <location>
        <begin position="41"/>
        <end position="146"/>
    </location>
</feature>
<evidence type="ECO:0000259" key="2">
    <source>
        <dbReference type="PROSITE" id="PS00028"/>
    </source>
</evidence>
<dbReference type="Pfam" id="PF18759">
    <property type="entry name" value="Plavaka"/>
    <property type="match status" value="1"/>
</dbReference>
<dbReference type="EMBL" id="KB469296">
    <property type="protein sequence ID" value="EPQ59998.1"/>
    <property type="molecule type" value="Genomic_DNA"/>
</dbReference>
<reference evidence="3 4" key="1">
    <citation type="journal article" date="2012" name="Science">
        <title>The Paleozoic origin of enzymatic lignin decomposition reconstructed from 31 fungal genomes.</title>
        <authorList>
            <person name="Floudas D."/>
            <person name="Binder M."/>
            <person name="Riley R."/>
            <person name="Barry K."/>
            <person name="Blanchette R.A."/>
            <person name="Henrissat B."/>
            <person name="Martinez A.T."/>
            <person name="Otillar R."/>
            <person name="Spatafora J.W."/>
            <person name="Yadav J.S."/>
            <person name="Aerts A."/>
            <person name="Benoit I."/>
            <person name="Boyd A."/>
            <person name="Carlson A."/>
            <person name="Copeland A."/>
            <person name="Coutinho P.M."/>
            <person name="de Vries R.P."/>
            <person name="Ferreira P."/>
            <person name="Findley K."/>
            <person name="Foster B."/>
            <person name="Gaskell J."/>
            <person name="Glotzer D."/>
            <person name="Gorecki P."/>
            <person name="Heitman J."/>
            <person name="Hesse C."/>
            <person name="Hori C."/>
            <person name="Igarashi K."/>
            <person name="Jurgens J.A."/>
            <person name="Kallen N."/>
            <person name="Kersten P."/>
            <person name="Kohler A."/>
            <person name="Kuees U."/>
            <person name="Kumar T.K.A."/>
            <person name="Kuo A."/>
            <person name="LaButti K."/>
            <person name="Larrondo L.F."/>
            <person name="Lindquist E."/>
            <person name="Ling A."/>
            <person name="Lombard V."/>
            <person name="Lucas S."/>
            <person name="Lundell T."/>
            <person name="Martin R."/>
            <person name="McLaughlin D.J."/>
            <person name="Morgenstern I."/>
            <person name="Morin E."/>
            <person name="Murat C."/>
            <person name="Nagy L.G."/>
            <person name="Nolan M."/>
            <person name="Ohm R.A."/>
            <person name="Patyshakuliyeva A."/>
            <person name="Rokas A."/>
            <person name="Ruiz-Duenas F.J."/>
            <person name="Sabat G."/>
            <person name="Salamov A."/>
            <person name="Samejima M."/>
            <person name="Schmutz J."/>
            <person name="Slot J.C."/>
            <person name="St John F."/>
            <person name="Stenlid J."/>
            <person name="Sun H."/>
            <person name="Sun S."/>
            <person name="Syed K."/>
            <person name="Tsang A."/>
            <person name="Wiebenga A."/>
            <person name="Young D."/>
            <person name="Pisabarro A."/>
            <person name="Eastwood D.C."/>
            <person name="Martin F."/>
            <person name="Cullen D."/>
            <person name="Grigoriev I.V."/>
            <person name="Hibbett D.S."/>
        </authorList>
    </citation>
    <scope>NUCLEOTIDE SEQUENCE [LARGE SCALE GENOMIC DNA]</scope>
    <source>
        <strain evidence="3 4">ATCC 11539</strain>
    </source>
</reference>
<dbReference type="AlphaFoldDB" id="S7QL52"/>
<organism evidence="3 4">
    <name type="scientific">Gloeophyllum trabeum (strain ATCC 11539 / FP-39264 / Madison 617)</name>
    <name type="common">Brown rot fungus</name>
    <dbReference type="NCBI Taxonomy" id="670483"/>
    <lineage>
        <taxon>Eukaryota</taxon>
        <taxon>Fungi</taxon>
        <taxon>Dikarya</taxon>
        <taxon>Basidiomycota</taxon>
        <taxon>Agaricomycotina</taxon>
        <taxon>Agaricomycetes</taxon>
        <taxon>Gloeophyllales</taxon>
        <taxon>Gloeophyllaceae</taxon>
        <taxon>Gloeophyllum</taxon>
    </lineage>
</organism>
<dbReference type="InterPro" id="IPR041078">
    <property type="entry name" value="Plavaka"/>
</dbReference>
<dbReference type="RefSeq" id="XP_007860498.1">
    <property type="nucleotide sequence ID" value="XM_007862307.1"/>
</dbReference>
<feature type="compositionally biased region" description="Low complexity" evidence="1">
    <location>
        <begin position="55"/>
        <end position="69"/>
    </location>
</feature>
<dbReference type="Proteomes" id="UP000030669">
    <property type="component" value="Unassembled WGS sequence"/>
</dbReference>
<evidence type="ECO:0000256" key="1">
    <source>
        <dbReference type="SAM" id="MobiDB-lite"/>
    </source>
</evidence>
<keyword evidence="4" id="KW-1185">Reference proteome</keyword>
<dbReference type="OMA" id="HINILCR"/>